<dbReference type="PROSITE" id="PS51012">
    <property type="entry name" value="ABC_TM2"/>
    <property type="match status" value="1"/>
</dbReference>
<gene>
    <name evidence="11" type="ORF">C823_02609</name>
</gene>
<dbReference type="PANTHER" id="PTHR30413">
    <property type="entry name" value="INNER MEMBRANE TRANSPORT PERMEASE"/>
    <property type="match status" value="1"/>
</dbReference>
<feature type="transmembrane region" description="Helical" evidence="9">
    <location>
        <begin position="34"/>
        <end position="56"/>
    </location>
</feature>
<dbReference type="PANTHER" id="PTHR30413:SF8">
    <property type="entry name" value="TRANSPORT PERMEASE PROTEIN"/>
    <property type="match status" value="1"/>
</dbReference>
<dbReference type="AlphaFoldDB" id="N2ADM4"/>
<name>N2ADM4_9FIRM</name>
<evidence type="ECO:0000259" key="10">
    <source>
        <dbReference type="PROSITE" id="PS51012"/>
    </source>
</evidence>
<dbReference type="GO" id="GO:0005886">
    <property type="term" value="C:plasma membrane"/>
    <property type="evidence" value="ECO:0007669"/>
    <property type="project" value="UniProtKB-SubCell"/>
</dbReference>
<feature type="transmembrane region" description="Helical" evidence="9">
    <location>
        <begin position="139"/>
        <end position="163"/>
    </location>
</feature>
<evidence type="ECO:0000256" key="9">
    <source>
        <dbReference type="RuleBase" id="RU361157"/>
    </source>
</evidence>
<dbReference type="GO" id="GO:0015920">
    <property type="term" value="P:lipopolysaccharide transport"/>
    <property type="evidence" value="ECO:0007669"/>
    <property type="project" value="TreeGrafter"/>
</dbReference>
<feature type="domain" description="ABC transmembrane type-2" evidence="10">
    <location>
        <begin position="32"/>
        <end position="252"/>
    </location>
</feature>
<evidence type="ECO:0000256" key="2">
    <source>
        <dbReference type="ARBA" id="ARBA00007783"/>
    </source>
</evidence>
<keyword evidence="4 9" id="KW-1003">Cell membrane</keyword>
<feature type="transmembrane region" description="Helical" evidence="9">
    <location>
        <begin position="103"/>
        <end position="133"/>
    </location>
</feature>
<feature type="transmembrane region" description="Helical" evidence="9">
    <location>
        <begin position="170"/>
        <end position="191"/>
    </location>
</feature>
<accession>N2ADM4</accession>
<comment type="caution">
    <text evidence="11">The sequence shown here is derived from an EMBL/GenBank/DDBJ whole genome shotgun (WGS) entry which is preliminary data.</text>
</comment>
<keyword evidence="3 9" id="KW-0813">Transport</keyword>
<feature type="transmembrane region" description="Helical" evidence="9">
    <location>
        <begin position="62"/>
        <end position="82"/>
    </location>
</feature>
<evidence type="ECO:0000256" key="1">
    <source>
        <dbReference type="ARBA" id="ARBA00004429"/>
    </source>
</evidence>
<comment type="similarity">
    <text evidence="2 9">Belongs to the ABC-2 integral membrane protein family.</text>
</comment>
<evidence type="ECO:0000256" key="7">
    <source>
        <dbReference type="ARBA" id="ARBA00022989"/>
    </source>
</evidence>
<keyword evidence="12" id="KW-1185">Reference proteome</keyword>
<evidence type="ECO:0000313" key="11">
    <source>
        <dbReference type="EMBL" id="EMZ26116.1"/>
    </source>
</evidence>
<protein>
    <recommendedName>
        <fullName evidence="9">Transport permease protein</fullName>
    </recommendedName>
</protein>
<dbReference type="STRING" id="1235802.C823_02609"/>
<evidence type="ECO:0000313" key="12">
    <source>
        <dbReference type="Proteomes" id="UP000012589"/>
    </source>
</evidence>
<dbReference type="eggNOG" id="COG1682">
    <property type="taxonomic scope" value="Bacteria"/>
</dbReference>
<dbReference type="InterPro" id="IPR013525">
    <property type="entry name" value="ABC2_TM"/>
</dbReference>
<feature type="transmembrane region" description="Helical" evidence="9">
    <location>
        <begin position="231"/>
        <end position="250"/>
    </location>
</feature>
<dbReference type="HOGENOM" id="CLU_060703_1_1_9"/>
<dbReference type="Proteomes" id="UP000012589">
    <property type="component" value="Unassembled WGS sequence"/>
</dbReference>
<evidence type="ECO:0000256" key="6">
    <source>
        <dbReference type="ARBA" id="ARBA00022692"/>
    </source>
</evidence>
<proteinExistence type="inferred from homology"/>
<evidence type="ECO:0000256" key="5">
    <source>
        <dbReference type="ARBA" id="ARBA00022519"/>
    </source>
</evidence>
<dbReference type="InterPro" id="IPR047817">
    <property type="entry name" value="ABC2_TM_bact-type"/>
</dbReference>
<dbReference type="PATRIC" id="fig|1235802.3.peg.2759"/>
<evidence type="ECO:0000256" key="3">
    <source>
        <dbReference type="ARBA" id="ARBA00022448"/>
    </source>
</evidence>
<keyword evidence="6 9" id="KW-0812">Transmembrane</keyword>
<organism evidence="11 12">
    <name type="scientific">Eubacterium plexicaudatum ASF492</name>
    <dbReference type="NCBI Taxonomy" id="1235802"/>
    <lineage>
        <taxon>Bacteria</taxon>
        <taxon>Bacillati</taxon>
        <taxon>Bacillota</taxon>
        <taxon>Clostridia</taxon>
        <taxon>Eubacteriales</taxon>
        <taxon>Eubacteriaceae</taxon>
        <taxon>Eubacterium</taxon>
    </lineage>
</organism>
<keyword evidence="7 9" id="KW-1133">Transmembrane helix</keyword>
<dbReference type="GO" id="GO:0140359">
    <property type="term" value="F:ABC-type transporter activity"/>
    <property type="evidence" value="ECO:0007669"/>
    <property type="project" value="InterPro"/>
</dbReference>
<comment type="subcellular location">
    <subcellularLocation>
        <location evidence="1">Cell inner membrane</location>
        <topology evidence="1">Multi-pass membrane protein</topology>
    </subcellularLocation>
    <subcellularLocation>
        <location evidence="9">Cell membrane</location>
        <topology evidence="9">Multi-pass membrane protein</topology>
    </subcellularLocation>
</comment>
<reference evidence="11 12" key="1">
    <citation type="journal article" date="2014" name="Genome Announc.">
        <title>Draft genome sequences of the altered schaedler flora, a defined bacterial community from gnotobiotic mice.</title>
        <authorList>
            <person name="Wannemuehler M.J."/>
            <person name="Overstreet A.M."/>
            <person name="Ward D.V."/>
            <person name="Phillips G.J."/>
        </authorList>
    </citation>
    <scope>NUCLEOTIDE SEQUENCE [LARGE SCALE GENOMIC DNA]</scope>
    <source>
        <strain evidence="11 12">ASF492</strain>
    </source>
</reference>
<evidence type="ECO:0000256" key="8">
    <source>
        <dbReference type="ARBA" id="ARBA00023136"/>
    </source>
</evidence>
<keyword evidence="8 9" id="KW-0472">Membrane</keyword>
<sequence>MNRFISDVKKYRKYTIYAAKSELKSEVANSHLSWMWWILDPLLFMIVYSFVAVIVFQKGEPYLPVFIFIGYNSWNFFSACLRQSVKLVAANKPIVSKVYIPKFILIFVKICSNGFKMMIAFSIVVVMMIGYQVPVDWKVILMLPLFLVLVIVTFAFGSVLLHFGVYVEDLANVVTVVLKLLFYLTGIFYSIRNRVPYPYSSLLLKCNPMALLVDSMRRVLIYQEMPEWDALFAWFLIGVVLSVIGVRNIYRHENSYVKVM</sequence>
<keyword evidence="5" id="KW-0997">Cell inner membrane</keyword>
<dbReference type="Pfam" id="PF01061">
    <property type="entry name" value="ABC2_membrane"/>
    <property type="match status" value="1"/>
</dbReference>
<evidence type="ECO:0000256" key="4">
    <source>
        <dbReference type="ARBA" id="ARBA00022475"/>
    </source>
</evidence>
<dbReference type="EMBL" id="AQFT01000085">
    <property type="protein sequence ID" value="EMZ26116.1"/>
    <property type="molecule type" value="Genomic_DNA"/>
</dbReference>